<keyword evidence="5" id="KW-0560">Oxidoreductase</keyword>
<keyword evidence="4 9" id="KW-0223">Dioxygenase</keyword>
<sequence>MSLAQQTRIARAETSNGVVALTWSDGAEQRLHPIWLREQAPDADTRDPITGQRLLDAWSLPLDLTVSSVHVDQGDTLELTFSDGHRTRYVAAYLRAALLGDNAEGALLAPGQEAWRVADDPRSEAELAVIEQNPAALLEALQSLHRFGFLLVRGLPVEMEGIEGFGRLIGPLRETNWGRLADVKALPQAFDLTMTPRALEAHADNPYREPVPGYVLLHCLVNNAEGGDSTITDGFAAALALRERDPEGFDTLTRTRPKFRYVDEDTVLESEGPLIELDAAGRLKQVRLSNRTDCIDALAPEVLEHYYRARRAFTDIVNDAAFQLRFKLQPGDMLVMDNYRLLHGRSAYRPGSGHRHMRQGYMDRDAVASRRKILSKILARRATQPK</sequence>
<dbReference type="Gene3D" id="3.30.2020.30">
    <property type="match status" value="1"/>
</dbReference>
<feature type="domain" description="TauD/TfdA-like" evidence="7">
    <location>
        <begin position="134"/>
        <end position="361"/>
    </location>
</feature>
<comment type="similarity">
    <text evidence="2">Belongs to the gamma-BBH/TMLD family.</text>
</comment>
<proteinExistence type="inferred from homology"/>
<dbReference type="Proteomes" id="UP001215503">
    <property type="component" value="Unassembled WGS sequence"/>
</dbReference>
<name>A0ABT5YJK1_9PROT</name>
<evidence type="ECO:0000256" key="6">
    <source>
        <dbReference type="ARBA" id="ARBA00023004"/>
    </source>
</evidence>
<evidence type="ECO:0000256" key="5">
    <source>
        <dbReference type="ARBA" id="ARBA00023002"/>
    </source>
</evidence>
<dbReference type="Pfam" id="PF06155">
    <property type="entry name" value="GBBH-like_N"/>
    <property type="match status" value="1"/>
</dbReference>
<dbReference type="InterPro" id="IPR042098">
    <property type="entry name" value="TauD-like_sf"/>
</dbReference>
<dbReference type="PANTHER" id="PTHR10696">
    <property type="entry name" value="GAMMA-BUTYROBETAINE HYDROXYLASE-RELATED"/>
    <property type="match status" value="1"/>
</dbReference>
<evidence type="ECO:0000259" key="7">
    <source>
        <dbReference type="Pfam" id="PF02668"/>
    </source>
</evidence>
<evidence type="ECO:0000256" key="4">
    <source>
        <dbReference type="ARBA" id="ARBA00022964"/>
    </source>
</evidence>
<evidence type="ECO:0000256" key="1">
    <source>
        <dbReference type="ARBA" id="ARBA00001954"/>
    </source>
</evidence>
<reference evidence="9 10" key="1">
    <citation type="submission" date="2023-03" db="EMBL/GenBank/DDBJ databases">
        <title>Fodinicurvata sp. CAU 1616 isolated from sea sendiment.</title>
        <authorList>
            <person name="Kim W."/>
        </authorList>
    </citation>
    <scope>NUCLEOTIDE SEQUENCE [LARGE SCALE GENOMIC DNA]</scope>
    <source>
        <strain evidence="9 10">CAU 1616</strain>
    </source>
</reference>
<dbReference type="Gene3D" id="3.60.130.10">
    <property type="entry name" value="Clavaminate synthase-like"/>
    <property type="match status" value="1"/>
</dbReference>
<dbReference type="Pfam" id="PF02668">
    <property type="entry name" value="TauD"/>
    <property type="match status" value="1"/>
</dbReference>
<organism evidence="9 10">
    <name type="scientific">Aquibaculum arenosum</name>
    <dbReference type="NCBI Taxonomy" id="3032591"/>
    <lineage>
        <taxon>Bacteria</taxon>
        <taxon>Pseudomonadati</taxon>
        <taxon>Pseudomonadota</taxon>
        <taxon>Alphaproteobacteria</taxon>
        <taxon>Rhodospirillales</taxon>
        <taxon>Rhodovibrionaceae</taxon>
        <taxon>Aquibaculum</taxon>
    </lineage>
</organism>
<comment type="cofactor">
    <cofactor evidence="1">
        <name>Fe(2+)</name>
        <dbReference type="ChEBI" id="CHEBI:29033"/>
    </cofactor>
</comment>
<evidence type="ECO:0000313" key="9">
    <source>
        <dbReference type="EMBL" id="MDF2094991.1"/>
    </source>
</evidence>
<keyword evidence="3" id="KW-0479">Metal-binding</keyword>
<dbReference type="PANTHER" id="PTHR10696:SF25">
    <property type="entry name" value="OXIDOREDUCTASE AIM17-RELATED"/>
    <property type="match status" value="1"/>
</dbReference>
<protein>
    <submittedName>
        <fullName evidence="9">TauD/TfdA family dioxygenase</fullName>
    </submittedName>
</protein>
<feature type="domain" description="Gamma-butyrobetaine hydroxylase-like N-terminal" evidence="8">
    <location>
        <begin position="13"/>
        <end position="95"/>
    </location>
</feature>
<dbReference type="InterPro" id="IPR010376">
    <property type="entry name" value="GBBH-like_N"/>
</dbReference>
<keyword evidence="6" id="KW-0408">Iron</keyword>
<dbReference type="RefSeq" id="WP_275819994.1">
    <property type="nucleotide sequence ID" value="NZ_JARHUD010000002.1"/>
</dbReference>
<dbReference type="CDD" id="cd00250">
    <property type="entry name" value="CAS_like"/>
    <property type="match status" value="1"/>
</dbReference>
<evidence type="ECO:0000256" key="3">
    <source>
        <dbReference type="ARBA" id="ARBA00022723"/>
    </source>
</evidence>
<dbReference type="SUPFAM" id="SSF51197">
    <property type="entry name" value="Clavaminate synthase-like"/>
    <property type="match status" value="1"/>
</dbReference>
<dbReference type="InterPro" id="IPR050411">
    <property type="entry name" value="AlphaKG_dependent_hydroxylases"/>
</dbReference>
<comment type="caution">
    <text evidence="9">The sequence shown here is derived from an EMBL/GenBank/DDBJ whole genome shotgun (WGS) entry which is preliminary data.</text>
</comment>
<keyword evidence="10" id="KW-1185">Reference proteome</keyword>
<dbReference type="GO" id="GO:0051213">
    <property type="term" value="F:dioxygenase activity"/>
    <property type="evidence" value="ECO:0007669"/>
    <property type="project" value="UniProtKB-KW"/>
</dbReference>
<dbReference type="EMBL" id="JARHUD010000002">
    <property type="protein sequence ID" value="MDF2094991.1"/>
    <property type="molecule type" value="Genomic_DNA"/>
</dbReference>
<dbReference type="InterPro" id="IPR003819">
    <property type="entry name" value="TauD/TfdA-like"/>
</dbReference>
<evidence type="ECO:0000313" key="10">
    <source>
        <dbReference type="Proteomes" id="UP001215503"/>
    </source>
</evidence>
<evidence type="ECO:0000259" key="8">
    <source>
        <dbReference type="Pfam" id="PF06155"/>
    </source>
</evidence>
<dbReference type="InterPro" id="IPR038492">
    <property type="entry name" value="GBBH-like_N_sf"/>
</dbReference>
<evidence type="ECO:0000256" key="2">
    <source>
        <dbReference type="ARBA" id="ARBA00008654"/>
    </source>
</evidence>
<accession>A0ABT5YJK1</accession>
<gene>
    <name evidence="9" type="ORF">P2G67_03270</name>
</gene>